<name>A0A368W533_9BACL</name>
<reference evidence="1 2" key="1">
    <citation type="submission" date="2018-07" db="EMBL/GenBank/DDBJ databases">
        <title>Genomic Encyclopedia of Type Strains, Phase III (KMG-III): the genomes of soil and plant-associated and newly described type strains.</title>
        <authorList>
            <person name="Whitman W."/>
        </authorList>
    </citation>
    <scope>NUCLEOTIDE SEQUENCE [LARGE SCALE GENOMIC DNA]</scope>
    <source>
        <strain evidence="1 2">CECT 7506</strain>
    </source>
</reference>
<comment type="caution">
    <text evidence="1">The sequence shown here is derived from an EMBL/GenBank/DDBJ whole genome shotgun (WGS) entry which is preliminary data.</text>
</comment>
<dbReference type="PROSITE" id="PS51257">
    <property type="entry name" value="PROKAR_LIPOPROTEIN"/>
    <property type="match status" value="1"/>
</dbReference>
<gene>
    <name evidence="1" type="ORF">DFP97_103288</name>
</gene>
<keyword evidence="2" id="KW-1185">Reference proteome</keyword>
<evidence type="ECO:0000313" key="2">
    <source>
        <dbReference type="Proteomes" id="UP000252415"/>
    </source>
</evidence>
<accession>A0A368W533</accession>
<evidence type="ECO:0000313" key="1">
    <source>
        <dbReference type="EMBL" id="RCW50270.1"/>
    </source>
</evidence>
<dbReference type="OrthoDB" id="2845060at2"/>
<proteinExistence type="predicted"/>
<dbReference type="RefSeq" id="WP_114379109.1">
    <property type="nucleotide sequence ID" value="NZ_QPJD01000003.1"/>
</dbReference>
<protein>
    <submittedName>
        <fullName evidence="1">Uncharacterized protein</fullName>
    </submittedName>
</protein>
<dbReference type="Proteomes" id="UP000252415">
    <property type="component" value="Unassembled WGS sequence"/>
</dbReference>
<dbReference type="AlphaFoldDB" id="A0A368W533"/>
<sequence length="260" mass="29560">MKQFVLILFLILTVTGCGSNMQSAYGDLETLTHDFNQNGLAIKANIKVGKTIKVNASITNNSGETIIYNGRCGIPFSISVKKEDAHSHLITRDEKEVGCDDIFDPNDLREMEPNETFEKEIIFKREVSLTSRRTVSALSGMYEVSFSFQMHDNEKVFSSLPLELMMDKEPEIMTVNQAKEFAKESIEVMKWFDEHEKEDMSIESEDAILSDGMWTVMFHAVHIDKDGVDRIIINMDAKSGDIKGIHYEEVSKEVLEMLDK</sequence>
<organism evidence="1 2">
    <name type="scientific">Paenibacillus prosopidis</name>
    <dbReference type="NCBI Taxonomy" id="630520"/>
    <lineage>
        <taxon>Bacteria</taxon>
        <taxon>Bacillati</taxon>
        <taxon>Bacillota</taxon>
        <taxon>Bacilli</taxon>
        <taxon>Bacillales</taxon>
        <taxon>Paenibacillaceae</taxon>
        <taxon>Paenibacillus</taxon>
    </lineage>
</organism>
<dbReference type="EMBL" id="QPJD01000003">
    <property type="protein sequence ID" value="RCW50270.1"/>
    <property type="molecule type" value="Genomic_DNA"/>
</dbReference>